<name>A0A6A6HUN5_9PLEO</name>
<evidence type="ECO:0000313" key="2">
    <source>
        <dbReference type="Proteomes" id="UP000800094"/>
    </source>
</evidence>
<dbReference type="Proteomes" id="UP000800094">
    <property type="component" value="Unassembled WGS sequence"/>
</dbReference>
<dbReference type="OrthoDB" id="4062651at2759"/>
<keyword evidence="2" id="KW-1185">Reference proteome</keyword>
<dbReference type="GeneID" id="54583733"/>
<accession>A0A6A6HUN5</accession>
<dbReference type="AlphaFoldDB" id="A0A6A6HUN5"/>
<reference evidence="1" key="1">
    <citation type="journal article" date="2020" name="Stud. Mycol.">
        <title>101 Dothideomycetes genomes: a test case for predicting lifestyles and emergence of pathogens.</title>
        <authorList>
            <person name="Haridas S."/>
            <person name="Albert R."/>
            <person name="Binder M."/>
            <person name="Bloem J."/>
            <person name="Labutti K."/>
            <person name="Salamov A."/>
            <person name="Andreopoulos B."/>
            <person name="Baker S."/>
            <person name="Barry K."/>
            <person name="Bills G."/>
            <person name="Bluhm B."/>
            <person name="Cannon C."/>
            <person name="Castanera R."/>
            <person name="Culley D."/>
            <person name="Daum C."/>
            <person name="Ezra D."/>
            <person name="Gonzalez J."/>
            <person name="Henrissat B."/>
            <person name="Kuo A."/>
            <person name="Liang C."/>
            <person name="Lipzen A."/>
            <person name="Lutzoni F."/>
            <person name="Magnuson J."/>
            <person name="Mondo S."/>
            <person name="Nolan M."/>
            <person name="Ohm R."/>
            <person name="Pangilinan J."/>
            <person name="Park H.-J."/>
            <person name="Ramirez L."/>
            <person name="Alfaro M."/>
            <person name="Sun H."/>
            <person name="Tritt A."/>
            <person name="Yoshinaga Y."/>
            <person name="Zwiers L.-H."/>
            <person name="Turgeon B."/>
            <person name="Goodwin S."/>
            <person name="Spatafora J."/>
            <person name="Crous P."/>
            <person name="Grigoriev I."/>
        </authorList>
    </citation>
    <scope>NUCLEOTIDE SEQUENCE</scope>
    <source>
        <strain evidence="1">CBS 122368</strain>
    </source>
</reference>
<sequence>MPARINREAAAVVQNCSAAAAIPITPPSSTGERVYHCNIEYHGQLYSLTWTGDPQYPDLSSFPSILAGELCLVKQSPKMLDLKVSFSGRLDEQIPSWFPTWVYDGATFRKDCDLNGWTITGHEQVLRHSQTLNKPCQVASVDFMARRRRSTSHRCSQHSGT</sequence>
<gene>
    <name evidence="1" type="ORF">BU26DRAFT_525009</name>
</gene>
<protein>
    <submittedName>
        <fullName evidence="1">Uncharacterized protein</fullName>
    </submittedName>
</protein>
<dbReference type="RefSeq" id="XP_033676899.1">
    <property type="nucleotide sequence ID" value="XM_033830403.1"/>
</dbReference>
<organism evidence="1 2">
    <name type="scientific">Trematosphaeria pertusa</name>
    <dbReference type="NCBI Taxonomy" id="390896"/>
    <lineage>
        <taxon>Eukaryota</taxon>
        <taxon>Fungi</taxon>
        <taxon>Dikarya</taxon>
        <taxon>Ascomycota</taxon>
        <taxon>Pezizomycotina</taxon>
        <taxon>Dothideomycetes</taxon>
        <taxon>Pleosporomycetidae</taxon>
        <taxon>Pleosporales</taxon>
        <taxon>Massarineae</taxon>
        <taxon>Trematosphaeriaceae</taxon>
        <taxon>Trematosphaeria</taxon>
    </lineage>
</organism>
<evidence type="ECO:0000313" key="1">
    <source>
        <dbReference type="EMBL" id="KAF2241895.1"/>
    </source>
</evidence>
<dbReference type="EMBL" id="ML987210">
    <property type="protein sequence ID" value="KAF2241895.1"/>
    <property type="molecule type" value="Genomic_DNA"/>
</dbReference>
<proteinExistence type="predicted"/>